<comment type="caution">
    <text evidence="5">The sequence shown here is derived from an EMBL/GenBank/DDBJ whole genome shotgun (WGS) entry which is preliminary data.</text>
</comment>
<dbReference type="InterPro" id="IPR015797">
    <property type="entry name" value="NUDIX_hydrolase-like_dom_sf"/>
</dbReference>
<comment type="similarity">
    <text evidence="3">Belongs to the Nudix hydrolase family.</text>
</comment>
<dbReference type="Gene3D" id="3.90.79.10">
    <property type="entry name" value="Nucleoside Triphosphate Pyrophosphohydrolase"/>
    <property type="match status" value="1"/>
</dbReference>
<protein>
    <submittedName>
        <fullName evidence="5">ADP-ribose pyrophosphatase YjhB (NUDIX family)</fullName>
    </submittedName>
</protein>
<reference evidence="5 6" key="1">
    <citation type="submission" date="2020-08" db="EMBL/GenBank/DDBJ databases">
        <title>Genomic Encyclopedia of Type Strains, Phase IV (KMG-IV): sequencing the most valuable type-strain genomes for metagenomic binning, comparative biology and taxonomic classification.</title>
        <authorList>
            <person name="Goeker M."/>
        </authorList>
    </citation>
    <scope>NUCLEOTIDE SEQUENCE [LARGE SCALE GENOMIC DNA]</scope>
    <source>
        <strain evidence="5 6">DSM 25622</strain>
    </source>
</reference>
<gene>
    <name evidence="5" type="ORF">FHS87_004167</name>
</gene>
<accession>A0A840YBL2</accession>
<dbReference type="RefSeq" id="WP_246418574.1">
    <property type="nucleotide sequence ID" value="NZ_JACIJD010000029.1"/>
</dbReference>
<evidence type="ECO:0000313" key="5">
    <source>
        <dbReference type="EMBL" id="MBB5696099.1"/>
    </source>
</evidence>
<proteinExistence type="inferred from homology"/>
<organism evidence="5 6">
    <name type="scientific">Muricoccus pecuniae</name>
    <dbReference type="NCBI Taxonomy" id="693023"/>
    <lineage>
        <taxon>Bacteria</taxon>
        <taxon>Pseudomonadati</taxon>
        <taxon>Pseudomonadota</taxon>
        <taxon>Alphaproteobacteria</taxon>
        <taxon>Acetobacterales</taxon>
        <taxon>Roseomonadaceae</taxon>
        <taxon>Muricoccus</taxon>
    </lineage>
</organism>
<dbReference type="PRINTS" id="PR00502">
    <property type="entry name" value="NUDIXFAMILY"/>
</dbReference>
<evidence type="ECO:0000313" key="6">
    <source>
        <dbReference type="Proteomes" id="UP000580654"/>
    </source>
</evidence>
<dbReference type="EMBL" id="JACIJD010000029">
    <property type="protein sequence ID" value="MBB5696099.1"/>
    <property type="molecule type" value="Genomic_DNA"/>
</dbReference>
<keyword evidence="2 3" id="KW-0378">Hydrolase</keyword>
<dbReference type="PROSITE" id="PS51462">
    <property type="entry name" value="NUDIX"/>
    <property type="match status" value="1"/>
</dbReference>
<feature type="domain" description="Nudix hydrolase" evidence="4">
    <location>
        <begin position="9"/>
        <end position="140"/>
    </location>
</feature>
<evidence type="ECO:0000256" key="2">
    <source>
        <dbReference type="ARBA" id="ARBA00022801"/>
    </source>
</evidence>
<sequence>MSAREYPDRPWVGIGCLAFRGEDVLLVRRLRPPRQGEWTVPGGAQALGESAEDCARRELREETGIEVGALTLAACVDIVERDAEGRVLFHYTIVDLAGRWLSGEPVAGDDASEACFFSPAELPGLGLWHETLRVIEEARRRLA</sequence>
<dbReference type="Pfam" id="PF00293">
    <property type="entry name" value="NUDIX"/>
    <property type="match status" value="1"/>
</dbReference>
<evidence type="ECO:0000256" key="3">
    <source>
        <dbReference type="RuleBase" id="RU003476"/>
    </source>
</evidence>
<keyword evidence="6" id="KW-1185">Reference proteome</keyword>
<dbReference type="InterPro" id="IPR020476">
    <property type="entry name" value="Nudix_hydrolase"/>
</dbReference>
<dbReference type="Proteomes" id="UP000580654">
    <property type="component" value="Unassembled WGS sequence"/>
</dbReference>
<dbReference type="PANTHER" id="PTHR43736:SF1">
    <property type="entry name" value="DIHYDRONEOPTERIN TRIPHOSPHATE DIPHOSPHATASE"/>
    <property type="match status" value="1"/>
</dbReference>
<dbReference type="PANTHER" id="PTHR43736">
    <property type="entry name" value="ADP-RIBOSE PYROPHOSPHATASE"/>
    <property type="match status" value="1"/>
</dbReference>
<dbReference type="InterPro" id="IPR020084">
    <property type="entry name" value="NUDIX_hydrolase_CS"/>
</dbReference>
<dbReference type="GO" id="GO:0016787">
    <property type="term" value="F:hydrolase activity"/>
    <property type="evidence" value="ECO:0007669"/>
    <property type="project" value="UniProtKB-KW"/>
</dbReference>
<dbReference type="PROSITE" id="PS00893">
    <property type="entry name" value="NUDIX_BOX"/>
    <property type="match status" value="1"/>
</dbReference>
<dbReference type="InterPro" id="IPR000086">
    <property type="entry name" value="NUDIX_hydrolase_dom"/>
</dbReference>
<comment type="cofactor">
    <cofactor evidence="1">
        <name>Mg(2+)</name>
        <dbReference type="ChEBI" id="CHEBI:18420"/>
    </cofactor>
</comment>
<dbReference type="AlphaFoldDB" id="A0A840YBL2"/>
<evidence type="ECO:0000259" key="4">
    <source>
        <dbReference type="PROSITE" id="PS51462"/>
    </source>
</evidence>
<dbReference type="CDD" id="cd04673">
    <property type="entry name" value="NUDIX_ADPRase"/>
    <property type="match status" value="1"/>
</dbReference>
<dbReference type="SUPFAM" id="SSF55811">
    <property type="entry name" value="Nudix"/>
    <property type="match status" value="1"/>
</dbReference>
<evidence type="ECO:0000256" key="1">
    <source>
        <dbReference type="ARBA" id="ARBA00001946"/>
    </source>
</evidence>
<name>A0A840YBL2_9PROT</name>